<dbReference type="EMBL" id="SORX01000009">
    <property type="protein sequence ID" value="TFD99604.1"/>
    <property type="molecule type" value="Genomic_DNA"/>
</dbReference>
<sequence>MKVSYHKEYSHALQRDMEFKVYGHSGKPVLAFPTSCGRFFQFEDNGMVEVLSDFINEGKIQLWACDGIDEETFFSADPDIYARMNRQNQYDDYISNELIPSILNESKWNNQGDDQKLWITGCSMGAFHSANIYFRHPHHFDGLLALSGVYSTKYFFGEEMNEKIYFHSPLHYLRGLNDESYLEAFRNSRLVICTGQGAFEDEMIADTHELKQVLEQKSIPARVDFWGDDVNHDWNWWRKQLRYYVSGWM</sequence>
<dbReference type="SUPFAM" id="SSF53474">
    <property type="entry name" value="alpha/beta-Hydrolases"/>
    <property type="match status" value="1"/>
</dbReference>
<organism evidence="1 2">
    <name type="scientific">Jeotgalibacillus salarius</name>
    <dbReference type="NCBI Taxonomy" id="546023"/>
    <lineage>
        <taxon>Bacteria</taxon>
        <taxon>Bacillati</taxon>
        <taxon>Bacillota</taxon>
        <taxon>Bacilli</taxon>
        <taxon>Bacillales</taxon>
        <taxon>Caryophanaceae</taxon>
        <taxon>Jeotgalibacillus</taxon>
    </lineage>
</organism>
<gene>
    <name evidence="1" type="ORF">E2626_13900</name>
</gene>
<dbReference type="PANTHER" id="PTHR48098">
    <property type="entry name" value="ENTEROCHELIN ESTERASE-RELATED"/>
    <property type="match status" value="1"/>
</dbReference>
<dbReference type="InterPro" id="IPR000801">
    <property type="entry name" value="Esterase-like"/>
</dbReference>
<dbReference type="InterPro" id="IPR050583">
    <property type="entry name" value="Mycobacterial_A85_antigen"/>
</dbReference>
<dbReference type="RefSeq" id="WP_134382392.1">
    <property type="nucleotide sequence ID" value="NZ_SORX01000009.1"/>
</dbReference>
<dbReference type="Pfam" id="PF00756">
    <property type="entry name" value="Esterase"/>
    <property type="match status" value="1"/>
</dbReference>
<reference evidence="1 2" key="1">
    <citation type="submission" date="2019-03" db="EMBL/GenBank/DDBJ databases">
        <authorList>
            <person name="Yang Y."/>
        </authorList>
    </citation>
    <scope>NUCLEOTIDE SEQUENCE [LARGE SCALE GENOMIC DNA]</scope>
    <source>
        <strain evidence="1 2">ASL-1</strain>
    </source>
</reference>
<proteinExistence type="predicted"/>
<evidence type="ECO:0000313" key="1">
    <source>
        <dbReference type="EMBL" id="TFD99604.1"/>
    </source>
</evidence>
<dbReference type="OrthoDB" id="9775130at2"/>
<accession>A0A4Y8LBR5</accession>
<dbReference type="InterPro" id="IPR029058">
    <property type="entry name" value="AB_hydrolase_fold"/>
</dbReference>
<comment type="caution">
    <text evidence="1">The sequence shown here is derived from an EMBL/GenBank/DDBJ whole genome shotgun (WGS) entry which is preliminary data.</text>
</comment>
<protein>
    <recommendedName>
        <fullName evidence="3">Esterase</fullName>
    </recommendedName>
</protein>
<dbReference type="AlphaFoldDB" id="A0A4Y8LBR5"/>
<dbReference type="PANTHER" id="PTHR48098:SF3">
    <property type="entry name" value="IRON(III) ENTEROBACTIN ESTERASE"/>
    <property type="match status" value="1"/>
</dbReference>
<evidence type="ECO:0008006" key="3">
    <source>
        <dbReference type="Google" id="ProtNLM"/>
    </source>
</evidence>
<dbReference type="Gene3D" id="3.40.50.1820">
    <property type="entry name" value="alpha/beta hydrolase"/>
    <property type="match status" value="1"/>
</dbReference>
<dbReference type="Proteomes" id="UP000297776">
    <property type="component" value="Unassembled WGS sequence"/>
</dbReference>
<keyword evidence="2" id="KW-1185">Reference proteome</keyword>
<evidence type="ECO:0000313" key="2">
    <source>
        <dbReference type="Proteomes" id="UP000297776"/>
    </source>
</evidence>
<name>A0A4Y8LBR5_9BACL</name>